<evidence type="ECO:0000256" key="11">
    <source>
        <dbReference type="RuleBase" id="RU361191"/>
    </source>
</evidence>
<dbReference type="AlphaFoldDB" id="A0A673MVL6"/>
<proteinExistence type="inferred from homology"/>
<dbReference type="Ensembl" id="ENSSRHT00000097337.1">
    <property type="protein sequence ID" value="ENSSRHP00000094769.1"/>
    <property type="gene ID" value="ENSSRHG00000046636.1"/>
</dbReference>
<dbReference type="PRINTS" id="PR00243">
    <property type="entry name" value="MUSCARINICR"/>
</dbReference>
<evidence type="ECO:0000256" key="6">
    <source>
        <dbReference type="ARBA" id="ARBA00023136"/>
    </source>
</evidence>
<dbReference type="FunFam" id="1.20.1070.10:FF:000162">
    <property type="entry name" value="Muscarinic acetylcholine receptor"/>
    <property type="match status" value="1"/>
</dbReference>
<dbReference type="GO" id="GO:0030425">
    <property type="term" value="C:dendrite"/>
    <property type="evidence" value="ECO:0007669"/>
    <property type="project" value="TreeGrafter"/>
</dbReference>
<feature type="transmembrane region" description="Helical" evidence="11">
    <location>
        <begin position="403"/>
        <end position="424"/>
    </location>
</feature>
<dbReference type="PANTHER" id="PTHR24247">
    <property type="entry name" value="5-HYDROXYTRYPTAMINE RECEPTOR"/>
    <property type="match status" value="1"/>
</dbReference>
<keyword evidence="7 10" id="KW-0675">Receptor</keyword>
<keyword evidence="9 11" id="KW-0628">Postsynaptic cell membrane</keyword>
<dbReference type="InterPro" id="IPR000276">
    <property type="entry name" value="GPCR_Rhodpsn"/>
</dbReference>
<keyword evidence="5 10" id="KW-0297">G-protein coupled receptor</keyword>
<sequence length="486" mass="54820">FSFMPKIIRMLSKDHFMMNSTSFTPNLSSLSNGTDVAVSGPVTWRMAMITLITVPLSIITIIGNVLVMISFRVNPLLRTVSNYFLLSLAVADFILGAVSMNLYTTYILIGQWTLGHLACDVWLTVDYVASNASVMNLLAISVDRYLSVMRPLTYRATRTPRRAAVLITLAWTVSFVLWAPAILFWQYIVGQRTVPEGECSVQFLSQPVITFGTAIAAFYLPVSVMVALYWRVYRETEKRSQQLAGLIASQGGRTGNASQVGFNWARLLFYILVEQMFLDLQCERNGSFKNCSLKGARFFREPKMKRRERDEMSSSYPTDSHPQVDDNNKYIPLVRMDKTAVSDLHNDRNATKRSCESGSQNSLNSPMNPITTSAAQAPARSLARKARTSCLIREKKAARTLSAILLAFIVTWTPYNIMVLVSTFCDDCVPEGLWQLGYWLCYVNSTVNPVCYALCNKHFRVTFRALLLCRWKEHKKGIRWTPTGNG</sequence>
<evidence type="ECO:0000256" key="2">
    <source>
        <dbReference type="ARBA" id="ARBA00022692"/>
    </source>
</evidence>
<dbReference type="PROSITE" id="PS50262">
    <property type="entry name" value="G_PROTEIN_RECEP_F1_2"/>
    <property type="match status" value="1"/>
</dbReference>
<dbReference type="Gene3D" id="1.20.1070.10">
    <property type="entry name" value="Rhodopsin 7-helix transmembrane proteins"/>
    <property type="match status" value="2"/>
</dbReference>
<dbReference type="InterPro" id="IPR017452">
    <property type="entry name" value="GPCR_Rhodpsn_7TM"/>
</dbReference>
<name>A0A673MVL6_9TELE</name>
<evidence type="ECO:0000256" key="3">
    <source>
        <dbReference type="ARBA" id="ARBA00022989"/>
    </source>
</evidence>
<comment type="similarity">
    <text evidence="11">Belongs to the G-protein coupled receptor 1 family. Muscarinic acetylcholine receptor subfamily.</text>
</comment>
<dbReference type="InterPro" id="IPR000995">
    <property type="entry name" value="Musac_Ach_rcpt"/>
</dbReference>
<keyword evidence="3 11" id="KW-1133">Transmembrane helix</keyword>
<dbReference type="Pfam" id="PF00001">
    <property type="entry name" value="7tm_1"/>
    <property type="match status" value="1"/>
</dbReference>
<evidence type="ECO:0000313" key="14">
    <source>
        <dbReference type="Ensembl" id="ENSSRHP00000094769.1"/>
    </source>
</evidence>
<evidence type="ECO:0000259" key="13">
    <source>
        <dbReference type="PROSITE" id="PS50262"/>
    </source>
</evidence>
<dbReference type="PANTHER" id="PTHR24247:SF182">
    <property type="entry name" value="MUSCARINIC ACETYLCHOLINE RECEPTOR M1"/>
    <property type="match status" value="1"/>
</dbReference>
<comment type="subcellular location">
    <subcellularLocation>
        <location evidence="11">Cell membrane</location>
        <topology evidence="11">Multi-pass membrane protein</topology>
    </subcellularLocation>
    <subcellularLocation>
        <location evidence="11">Postsynaptic cell membrane</location>
        <topology evidence="11">Multi-pass membrane protein</topology>
    </subcellularLocation>
</comment>
<evidence type="ECO:0000256" key="12">
    <source>
        <dbReference type="SAM" id="MobiDB-lite"/>
    </source>
</evidence>
<dbReference type="GO" id="GO:0007197">
    <property type="term" value="P:adenylate cyclase-inhibiting G protein-coupled acetylcholine receptor signaling pathway"/>
    <property type="evidence" value="ECO:0007669"/>
    <property type="project" value="TreeGrafter"/>
</dbReference>
<feature type="domain" description="G-protein coupled receptors family 1 profile" evidence="13">
    <location>
        <begin position="63"/>
        <end position="452"/>
    </location>
</feature>
<dbReference type="GO" id="GO:0016907">
    <property type="term" value="F:G protein-coupled acetylcholine receptor activity"/>
    <property type="evidence" value="ECO:0007669"/>
    <property type="project" value="UniProtKB-UniRule"/>
</dbReference>
<feature type="transmembrane region" description="Helical" evidence="11">
    <location>
        <begin position="121"/>
        <end position="142"/>
    </location>
</feature>
<organism evidence="14 15">
    <name type="scientific">Sinocyclocheilus rhinocerous</name>
    <dbReference type="NCBI Taxonomy" id="307959"/>
    <lineage>
        <taxon>Eukaryota</taxon>
        <taxon>Metazoa</taxon>
        <taxon>Chordata</taxon>
        <taxon>Craniata</taxon>
        <taxon>Vertebrata</taxon>
        <taxon>Euteleostomi</taxon>
        <taxon>Actinopterygii</taxon>
        <taxon>Neopterygii</taxon>
        <taxon>Teleostei</taxon>
        <taxon>Ostariophysi</taxon>
        <taxon>Cypriniformes</taxon>
        <taxon>Cyprinidae</taxon>
        <taxon>Cyprininae</taxon>
        <taxon>Sinocyclocheilus</taxon>
    </lineage>
</organism>
<evidence type="ECO:0000256" key="1">
    <source>
        <dbReference type="ARBA" id="ARBA00022475"/>
    </source>
</evidence>
<keyword evidence="4 11" id="KW-0770">Synapse</keyword>
<evidence type="ECO:0000256" key="10">
    <source>
        <dbReference type="RuleBase" id="RU000688"/>
    </source>
</evidence>
<evidence type="ECO:0000256" key="8">
    <source>
        <dbReference type="ARBA" id="ARBA00023224"/>
    </source>
</evidence>
<evidence type="ECO:0000256" key="4">
    <source>
        <dbReference type="ARBA" id="ARBA00023018"/>
    </source>
</evidence>
<feature type="compositionally biased region" description="Polar residues" evidence="12">
    <location>
        <begin position="356"/>
        <end position="375"/>
    </location>
</feature>
<keyword evidence="8 10" id="KW-0807">Transducer</keyword>
<feature type="transmembrane region" description="Helical" evidence="11">
    <location>
        <begin position="46"/>
        <end position="71"/>
    </location>
</feature>
<feature type="region of interest" description="Disordered" evidence="12">
    <location>
        <begin position="302"/>
        <end position="327"/>
    </location>
</feature>
<dbReference type="GO" id="GO:0007187">
    <property type="term" value="P:G protein-coupled receptor signaling pathway, coupled to cyclic nucleotide second messenger"/>
    <property type="evidence" value="ECO:0007669"/>
    <property type="project" value="TreeGrafter"/>
</dbReference>
<protein>
    <recommendedName>
        <fullName evidence="11">Muscarinic acetylcholine receptor</fullName>
    </recommendedName>
</protein>
<keyword evidence="1 11" id="KW-1003">Cell membrane</keyword>
<dbReference type="CDD" id="cd15049">
    <property type="entry name" value="7tmA_mAChR"/>
    <property type="match status" value="1"/>
</dbReference>
<keyword evidence="2 10" id="KW-0812">Transmembrane</keyword>
<keyword evidence="6 11" id="KW-0472">Membrane</keyword>
<dbReference type="PROSITE" id="PS00237">
    <property type="entry name" value="G_PROTEIN_RECEP_F1_1"/>
    <property type="match status" value="1"/>
</dbReference>
<keyword evidence="15" id="KW-1185">Reference proteome</keyword>
<dbReference type="PRINTS" id="PR00237">
    <property type="entry name" value="GPCRRHODOPSN"/>
</dbReference>
<feature type="transmembrane region" description="Helical" evidence="11">
    <location>
        <begin position="208"/>
        <end position="230"/>
    </location>
</feature>
<feature type="transmembrane region" description="Helical" evidence="11">
    <location>
        <begin position="163"/>
        <end position="188"/>
    </location>
</feature>
<evidence type="ECO:0000256" key="9">
    <source>
        <dbReference type="ARBA" id="ARBA00023257"/>
    </source>
</evidence>
<feature type="transmembrane region" description="Helical" evidence="11">
    <location>
        <begin position="436"/>
        <end position="455"/>
    </location>
</feature>
<dbReference type="SMART" id="SM01381">
    <property type="entry name" value="7TM_GPCR_Srsx"/>
    <property type="match status" value="1"/>
</dbReference>
<feature type="compositionally biased region" description="Basic and acidic residues" evidence="12">
    <location>
        <begin position="302"/>
        <end position="312"/>
    </location>
</feature>
<evidence type="ECO:0000256" key="5">
    <source>
        <dbReference type="ARBA" id="ARBA00023040"/>
    </source>
</evidence>
<dbReference type="Proteomes" id="UP000472270">
    <property type="component" value="Unassembled WGS sequence"/>
</dbReference>
<evidence type="ECO:0000313" key="15">
    <source>
        <dbReference type="Proteomes" id="UP000472270"/>
    </source>
</evidence>
<feature type="region of interest" description="Disordered" evidence="12">
    <location>
        <begin position="348"/>
        <end position="379"/>
    </location>
</feature>
<accession>A0A673MVL6</accession>
<reference evidence="14" key="2">
    <citation type="submission" date="2025-09" db="UniProtKB">
        <authorList>
            <consortium name="Ensembl"/>
        </authorList>
    </citation>
    <scope>IDENTIFICATION</scope>
</reference>
<evidence type="ECO:0000256" key="7">
    <source>
        <dbReference type="ARBA" id="ARBA00023170"/>
    </source>
</evidence>
<comment type="function">
    <text evidence="11">The muscarinic acetylcholine receptor mediates various cellular responses, including inhibition of adenylate cyclase, breakdown of phosphoinositides and modulation of potassium channels through the action of G proteins.</text>
</comment>
<feature type="transmembrane region" description="Helical" evidence="11">
    <location>
        <begin position="83"/>
        <end position="109"/>
    </location>
</feature>
<reference evidence="14" key="1">
    <citation type="submission" date="2025-08" db="UniProtKB">
        <authorList>
            <consortium name="Ensembl"/>
        </authorList>
    </citation>
    <scope>IDENTIFICATION</scope>
</reference>
<dbReference type="SUPFAM" id="SSF81321">
    <property type="entry name" value="Family A G protein-coupled receptor-like"/>
    <property type="match status" value="1"/>
</dbReference>
<dbReference type="GO" id="GO:0004993">
    <property type="term" value="F:G protein-coupled serotonin receptor activity"/>
    <property type="evidence" value="ECO:0007669"/>
    <property type="project" value="TreeGrafter"/>
</dbReference>
<dbReference type="GO" id="GO:0045211">
    <property type="term" value="C:postsynaptic membrane"/>
    <property type="evidence" value="ECO:0007669"/>
    <property type="project" value="UniProtKB-SubCell"/>
</dbReference>